<protein>
    <submittedName>
        <fullName evidence="3">Acyl-CoA thioesterase</fullName>
    </submittedName>
</protein>
<keyword evidence="2" id="KW-0378">Hydrolase</keyword>
<name>A0ABS9WWP2_9GAMM</name>
<dbReference type="Gene3D" id="3.10.129.10">
    <property type="entry name" value="Hotdog Thioesterase"/>
    <property type="match status" value="1"/>
</dbReference>
<dbReference type="PANTHER" id="PTHR31793">
    <property type="entry name" value="4-HYDROXYBENZOYL-COA THIOESTERASE FAMILY MEMBER"/>
    <property type="match status" value="1"/>
</dbReference>
<evidence type="ECO:0000256" key="1">
    <source>
        <dbReference type="ARBA" id="ARBA00005953"/>
    </source>
</evidence>
<dbReference type="EMBL" id="JAKKSL010000001">
    <property type="protein sequence ID" value="MCI2282382.1"/>
    <property type="molecule type" value="Genomic_DNA"/>
</dbReference>
<dbReference type="RefSeq" id="WP_242283051.1">
    <property type="nucleotide sequence ID" value="NZ_JAKKSL010000001.1"/>
</dbReference>
<proteinExistence type="inferred from homology"/>
<dbReference type="SUPFAM" id="SSF54637">
    <property type="entry name" value="Thioesterase/thiol ester dehydrase-isomerase"/>
    <property type="match status" value="1"/>
</dbReference>
<accession>A0ABS9WWP2</accession>
<dbReference type="Proteomes" id="UP001139646">
    <property type="component" value="Unassembled WGS sequence"/>
</dbReference>
<comment type="caution">
    <text evidence="3">The sequence shown here is derived from an EMBL/GenBank/DDBJ whole genome shotgun (WGS) entry which is preliminary data.</text>
</comment>
<reference evidence="3" key="1">
    <citation type="submission" date="2022-01" db="EMBL/GenBank/DDBJ databases">
        <title>Colwellia maritima, isolated from seawater.</title>
        <authorList>
            <person name="Kristyanto S."/>
            <person name="Jung J."/>
            <person name="Jeon C.O."/>
        </authorList>
    </citation>
    <scope>NUCLEOTIDE SEQUENCE</scope>
    <source>
        <strain evidence="3">MSW7</strain>
    </source>
</reference>
<comment type="similarity">
    <text evidence="1">Belongs to the 4-hydroxybenzoyl-CoA thioesterase family.</text>
</comment>
<evidence type="ECO:0000256" key="2">
    <source>
        <dbReference type="ARBA" id="ARBA00022801"/>
    </source>
</evidence>
<dbReference type="PANTHER" id="PTHR31793:SF27">
    <property type="entry name" value="NOVEL THIOESTERASE SUPERFAMILY DOMAIN AND SAPOSIN A-TYPE DOMAIN CONTAINING PROTEIN (0610012H03RIK)"/>
    <property type="match status" value="1"/>
</dbReference>
<evidence type="ECO:0000313" key="4">
    <source>
        <dbReference type="Proteomes" id="UP001139646"/>
    </source>
</evidence>
<keyword evidence="4" id="KW-1185">Reference proteome</keyword>
<dbReference type="Pfam" id="PF13279">
    <property type="entry name" value="4HBT_2"/>
    <property type="match status" value="1"/>
</dbReference>
<dbReference type="InterPro" id="IPR050563">
    <property type="entry name" value="4-hydroxybenzoyl-CoA_TE"/>
</dbReference>
<evidence type="ECO:0000313" key="3">
    <source>
        <dbReference type="EMBL" id="MCI2282382.1"/>
    </source>
</evidence>
<sequence>MKLPTVKETIQIRYADLDPLDHVSNAVYGQYFELGRIAWYEAILKEQPDTVIPTTVVAKMTIDYILEIRLGDMVNVVTSCSKKGHKSFELTQLLFSNGKLATRSTVIMVGFNKETRKTCVPLIGWQPSDPM</sequence>
<dbReference type="InterPro" id="IPR029069">
    <property type="entry name" value="HotDog_dom_sf"/>
</dbReference>
<gene>
    <name evidence="3" type="ORF">L3081_01945</name>
</gene>
<dbReference type="CDD" id="cd00586">
    <property type="entry name" value="4HBT"/>
    <property type="match status" value="1"/>
</dbReference>
<organism evidence="3 4">
    <name type="scientific">Colwellia maritima</name>
    <dbReference type="NCBI Taxonomy" id="2912588"/>
    <lineage>
        <taxon>Bacteria</taxon>
        <taxon>Pseudomonadati</taxon>
        <taxon>Pseudomonadota</taxon>
        <taxon>Gammaproteobacteria</taxon>
        <taxon>Alteromonadales</taxon>
        <taxon>Colwelliaceae</taxon>
        <taxon>Colwellia</taxon>
    </lineage>
</organism>